<dbReference type="EMBL" id="CM042049">
    <property type="protein sequence ID" value="KAI3747338.1"/>
    <property type="molecule type" value="Genomic_DNA"/>
</dbReference>
<sequence length="238" mass="26519">MLPPSSSIWFSSLLLFIDLVLFSSIVHRSVFPSLVVDLVLFSSLLVSSHAPSLVVDLILFSSVVYRSVFPSLVIDLVLFSSLLVANLLPIVTPRFLKSPTVHSGAKSELKRRSYDQNSVRYPLGYCDSDCDSVTIAVTIARAGDCASDCAIGTIAWHYSLRVFGSFDLRIQVFFKGALVGGKSRFSLNLARHGVPLSPFRKLVHHLARNRHRAPCWGFVSCKLFEELSIRFTREEVAW</sequence>
<reference evidence="2" key="1">
    <citation type="journal article" date="2022" name="Mol. Ecol. Resour.">
        <title>The genomes of chicory, endive, great burdock and yacon provide insights into Asteraceae palaeo-polyploidization history and plant inulin production.</title>
        <authorList>
            <person name="Fan W."/>
            <person name="Wang S."/>
            <person name="Wang H."/>
            <person name="Wang A."/>
            <person name="Jiang F."/>
            <person name="Liu H."/>
            <person name="Zhao H."/>
            <person name="Xu D."/>
            <person name="Zhang Y."/>
        </authorList>
    </citation>
    <scope>NUCLEOTIDE SEQUENCE [LARGE SCALE GENOMIC DNA]</scope>
    <source>
        <strain evidence="2">cv. Niubang</strain>
    </source>
</reference>
<reference evidence="1 2" key="2">
    <citation type="journal article" date="2022" name="Mol. Ecol. Resour.">
        <title>The genomes of chicory, endive, great burdock and yacon provide insights into Asteraceae paleo-polyploidization history and plant inulin production.</title>
        <authorList>
            <person name="Fan W."/>
            <person name="Wang S."/>
            <person name="Wang H."/>
            <person name="Wang A."/>
            <person name="Jiang F."/>
            <person name="Liu H."/>
            <person name="Zhao H."/>
            <person name="Xu D."/>
            <person name="Zhang Y."/>
        </authorList>
    </citation>
    <scope>NUCLEOTIDE SEQUENCE [LARGE SCALE GENOMIC DNA]</scope>
    <source>
        <strain evidence="2">cv. Niubang</strain>
    </source>
</reference>
<dbReference type="Proteomes" id="UP001055879">
    <property type="component" value="Linkage Group LG03"/>
</dbReference>
<keyword evidence="2" id="KW-1185">Reference proteome</keyword>
<comment type="caution">
    <text evidence="1">The sequence shown here is derived from an EMBL/GenBank/DDBJ whole genome shotgun (WGS) entry which is preliminary data.</text>
</comment>
<protein>
    <submittedName>
        <fullName evidence="1">Uncharacterized protein</fullName>
    </submittedName>
</protein>
<evidence type="ECO:0000313" key="2">
    <source>
        <dbReference type="Proteomes" id="UP001055879"/>
    </source>
</evidence>
<evidence type="ECO:0000313" key="1">
    <source>
        <dbReference type="EMBL" id="KAI3747338.1"/>
    </source>
</evidence>
<gene>
    <name evidence="1" type="ORF">L6452_09792</name>
</gene>
<organism evidence="1 2">
    <name type="scientific">Arctium lappa</name>
    <name type="common">Greater burdock</name>
    <name type="synonym">Lappa major</name>
    <dbReference type="NCBI Taxonomy" id="4217"/>
    <lineage>
        <taxon>Eukaryota</taxon>
        <taxon>Viridiplantae</taxon>
        <taxon>Streptophyta</taxon>
        <taxon>Embryophyta</taxon>
        <taxon>Tracheophyta</taxon>
        <taxon>Spermatophyta</taxon>
        <taxon>Magnoliopsida</taxon>
        <taxon>eudicotyledons</taxon>
        <taxon>Gunneridae</taxon>
        <taxon>Pentapetalae</taxon>
        <taxon>asterids</taxon>
        <taxon>campanulids</taxon>
        <taxon>Asterales</taxon>
        <taxon>Asteraceae</taxon>
        <taxon>Carduoideae</taxon>
        <taxon>Cardueae</taxon>
        <taxon>Arctiinae</taxon>
        <taxon>Arctium</taxon>
    </lineage>
</organism>
<accession>A0ACB9DL00</accession>
<proteinExistence type="predicted"/>
<name>A0ACB9DL00_ARCLA</name>